<dbReference type="EMBL" id="CAJVPM010000005">
    <property type="protein sequence ID" value="CAG8434110.1"/>
    <property type="molecule type" value="Genomic_DNA"/>
</dbReference>
<keyword evidence="2" id="KW-1185">Reference proteome</keyword>
<proteinExistence type="predicted"/>
<name>A0ACA9JTQ2_9GLOM</name>
<evidence type="ECO:0000313" key="1">
    <source>
        <dbReference type="EMBL" id="CAG8434110.1"/>
    </source>
</evidence>
<gene>
    <name evidence="1" type="ORF">SCALOS_LOCUS25</name>
</gene>
<comment type="caution">
    <text evidence="1">The sequence shown here is derived from an EMBL/GenBank/DDBJ whole genome shotgun (WGS) entry which is preliminary data.</text>
</comment>
<evidence type="ECO:0000313" key="2">
    <source>
        <dbReference type="Proteomes" id="UP000789860"/>
    </source>
</evidence>
<accession>A0ACA9JTQ2</accession>
<sequence>MERIKQEIKLKIEVPYNSQHKFKHEIKHSNLLSNKSPKSQLQKLLSDNPIRKPRRKTTLKPHRSNFGSCTLLNSLETTQQNINLPQIVNDPKSDTSLQISAQKYKTLHPPMILLPTITNITNSHQYF</sequence>
<organism evidence="1 2">
    <name type="scientific">Scutellospora calospora</name>
    <dbReference type="NCBI Taxonomy" id="85575"/>
    <lineage>
        <taxon>Eukaryota</taxon>
        <taxon>Fungi</taxon>
        <taxon>Fungi incertae sedis</taxon>
        <taxon>Mucoromycota</taxon>
        <taxon>Glomeromycotina</taxon>
        <taxon>Glomeromycetes</taxon>
        <taxon>Diversisporales</taxon>
        <taxon>Gigasporaceae</taxon>
        <taxon>Scutellospora</taxon>
    </lineage>
</organism>
<reference evidence="1" key="1">
    <citation type="submission" date="2021-06" db="EMBL/GenBank/DDBJ databases">
        <authorList>
            <person name="Kallberg Y."/>
            <person name="Tangrot J."/>
            <person name="Rosling A."/>
        </authorList>
    </citation>
    <scope>NUCLEOTIDE SEQUENCE</scope>
    <source>
        <strain evidence="1">AU212A</strain>
    </source>
</reference>
<dbReference type="Proteomes" id="UP000789860">
    <property type="component" value="Unassembled WGS sequence"/>
</dbReference>
<protein>
    <submittedName>
        <fullName evidence="1">1124_t:CDS:1</fullName>
    </submittedName>
</protein>